<sequence length="252" mass="29973">MWNSYISRDIIKTIKSIHSNHSNWFYFRKNNSRMEDENIYTTLAYFQFCRNKKKNNDRNNSYSPEEIDIYKVGSKINFRVKSKNEITRALENSDFKDDFIKAINHLEFDFIRKLKRLLSNDDNTPTATLSKNLDDIFMVGNARRTQQSFYALWYFLFDIPIESIDNSKRCIRTDLKKLFSDMANIEDKLTFEQYVLDFKSQYSISNETKNYETAFLTEIATISIGIKKNNSTSSLTQRNIFENSIKYNYISM</sequence>
<reference evidence="1" key="1">
    <citation type="submission" date="2019-03" db="EMBL/GenBank/DDBJ databases">
        <title>Single cell metagenomics reveals metabolic interactions within the superorganism composed of flagellate Streblomastix strix and complex community of Bacteroidetes bacteria on its surface.</title>
        <authorList>
            <person name="Treitli S.C."/>
            <person name="Kolisko M."/>
            <person name="Husnik F."/>
            <person name="Keeling P."/>
            <person name="Hampl V."/>
        </authorList>
    </citation>
    <scope>NUCLEOTIDE SEQUENCE</scope>
    <source>
        <strain evidence="1">STM</strain>
    </source>
</reference>
<dbReference type="AlphaFoldDB" id="A0A5J4QL13"/>
<protein>
    <recommendedName>
        <fullName evidence="2">DUF262 domain-containing protein</fullName>
    </recommendedName>
</protein>
<organism evidence="1">
    <name type="scientific">termite gut metagenome</name>
    <dbReference type="NCBI Taxonomy" id="433724"/>
    <lineage>
        <taxon>unclassified sequences</taxon>
        <taxon>metagenomes</taxon>
        <taxon>organismal metagenomes</taxon>
    </lineage>
</organism>
<proteinExistence type="predicted"/>
<accession>A0A5J4QL13</accession>
<comment type="caution">
    <text evidence="1">The sequence shown here is derived from an EMBL/GenBank/DDBJ whole genome shotgun (WGS) entry which is preliminary data.</text>
</comment>
<dbReference type="EMBL" id="SNRY01003270">
    <property type="protein sequence ID" value="KAA6321581.1"/>
    <property type="molecule type" value="Genomic_DNA"/>
</dbReference>
<name>A0A5J4QL13_9ZZZZ</name>
<evidence type="ECO:0000313" key="1">
    <source>
        <dbReference type="EMBL" id="KAA6321581.1"/>
    </source>
</evidence>
<gene>
    <name evidence="1" type="ORF">EZS27_028780</name>
</gene>
<evidence type="ECO:0008006" key="2">
    <source>
        <dbReference type="Google" id="ProtNLM"/>
    </source>
</evidence>